<dbReference type="RefSeq" id="WP_087130343.1">
    <property type="nucleotide sequence ID" value="NZ_FUKO01000014.1"/>
</dbReference>
<evidence type="ECO:0000313" key="2">
    <source>
        <dbReference type="Proteomes" id="UP000196320"/>
    </source>
</evidence>
<evidence type="ECO:0000313" key="1">
    <source>
        <dbReference type="EMBL" id="SJN25306.1"/>
    </source>
</evidence>
<organism evidence="1 2">
    <name type="scientific">Microbacterium esteraromaticum</name>
    <dbReference type="NCBI Taxonomy" id="57043"/>
    <lineage>
        <taxon>Bacteria</taxon>
        <taxon>Bacillati</taxon>
        <taxon>Actinomycetota</taxon>
        <taxon>Actinomycetes</taxon>
        <taxon>Micrococcales</taxon>
        <taxon>Microbacteriaceae</taxon>
        <taxon>Microbacterium</taxon>
    </lineage>
</organism>
<proteinExistence type="predicted"/>
<dbReference type="AlphaFoldDB" id="A0A1R4IZK5"/>
<keyword evidence="2" id="KW-1185">Reference proteome</keyword>
<reference evidence="1 2" key="1">
    <citation type="submission" date="2017-02" db="EMBL/GenBank/DDBJ databases">
        <authorList>
            <person name="Peterson S.W."/>
        </authorList>
    </citation>
    <scope>NUCLEOTIDE SEQUENCE [LARGE SCALE GENOMIC DNA]</scope>
    <source>
        <strain evidence="1 2">B Mb 05.01</strain>
    </source>
</reference>
<dbReference type="OrthoDB" id="5082854at2"/>
<sequence length="80" mass="9105">MTTRTSTAVIVKATTLNHDGYERTTYYGPFLPHIGSATTSFVRTLEQELEESGRYKHWETSIESVFIASEESDCEIRATR</sequence>
<accession>A0A1R4IZK5</accession>
<protein>
    <submittedName>
        <fullName evidence="1">Uncharacterized protein</fullName>
    </submittedName>
</protein>
<dbReference type="EMBL" id="FUKO01000014">
    <property type="protein sequence ID" value="SJN25306.1"/>
    <property type="molecule type" value="Genomic_DNA"/>
</dbReference>
<gene>
    <name evidence="1" type="ORF">FM104_04830</name>
</gene>
<dbReference type="Proteomes" id="UP000196320">
    <property type="component" value="Unassembled WGS sequence"/>
</dbReference>
<name>A0A1R4IZK5_9MICO</name>